<evidence type="ECO:0000256" key="2">
    <source>
        <dbReference type="ARBA" id="ARBA00007401"/>
    </source>
</evidence>
<reference evidence="10" key="1">
    <citation type="submission" date="2020-07" db="EMBL/GenBank/DDBJ databases">
        <title>Vallitalea pronyensis genome.</title>
        <authorList>
            <person name="Postec A."/>
        </authorList>
    </citation>
    <scope>NUCLEOTIDE SEQUENCE</scope>
    <source>
        <strain evidence="10">FatNI3</strain>
    </source>
</reference>
<dbReference type="Pfam" id="PF00703">
    <property type="entry name" value="Glyco_hydro_2"/>
    <property type="match status" value="1"/>
</dbReference>
<dbReference type="Gene3D" id="2.60.40.10">
    <property type="entry name" value="Immunoglobulins"/>
    <property type="match status" value="2"/>
</dbReference>
<evidence type="ECO:0000259" key="7">
    <source>
        <dbReference type="Pfam" id="PF00703"/>
    </source>
</evidence>
<evidence type="ECO:0000256" key="5">
    <source>
        <dbReference type="ARBA" id="ARBA00022801"/>
    </source>
</evidence>
<evidence type="ECO:0000259" key="9">
    <source>
        <dbReference type="Pfam" id="PF22666"/>
    </source>
</evidence>
<evidence type="ECO:0000313" key="11">
    <source>
        <dbReference type="Proteomes" id="UP000683246"/>
    </source>
</evidence>
<dbReference type="InterPro" id="IPR036156">
    <property type="entry name" value="Beta-gal/glucu_dom_sf"/>
</dbReference>
<dbReference type="Gene3D" id="3.20.20.80">
    <property type="entry name" value="Glycosidases"/>
    <property type="match status" value="1"/>
</dbReference>
<dbReference type="Gene3D" id="2.60.120.260">
    <property type="entry name" value="Galactose-binding domain-like"/>
    <property type="match status" value="1"/>
</dbReference>
<organism evidence="10 11">
    <name type="scientific">Vallitalea pronyensis</name>
    <dbReference type="NCBI Taxonomy" id="1348613"/>
    <lineage>
        <taxon>Bacteria</taxon>
        <taxon>Bacillati</taxon>
        <taxon>Bacillota</taxon>
        <taxon>Clostridia</taxon>
        <taxon>Lachnospirales</taxon>
        <taxon>Vallitaleaceae</taxon>
        <taxon>Vallitalea</taxon>
    </lineage>
</organism>
<dbReference type="InterPro" id="IPR006102">
    <property type="entry name" value="Ig-like_GH2"/>
</dbReference>
<dbReference type="PANTHER" id="PTHR43730">
    <property type="entry name" value="BETA-MANNOSIDASE"/>
    <property type="match status" value="1"/>
</dbReference>
<dbReference type="GO" id="GO:0004567">
    <property type="term" value="F:beta-mannosidase activity"/>
    <property type="evidence" value="ECO:0007669"/>
    <property type="project" value="UniProtKB-EC"/>
</dbReference>
<proteinExistence type="inferred from homology"/>
<evidence type="ECO:0000256" key="3">
    <source>
        <dbReference type="ARBA" id="ARBA00012754"/>
    </source>
</evidence>
<evidence type="ECO:0000256" key="4">
    <source>
        <dbReference type="ARBA" id="ARBA00022729"/>
    </source>
</evidence>
<dbReference type="InterPro" id="IPR054593">
    <property type="entry name" value="Beta-mannosidase-like_N2"/>
</dbReference>
<dbReference type="GO" id="GO:0006516">
    <property type="term" value="P:glycoprotein catabolic process"/>
    <property type="evidence" value="ECO:0007669"/>
    <property type="project" value="TreeGrafter"/>
</dbReference>
<keyword evidence="6" id="KW-0326">Glycosidase</keyword>
<dbReference type="SUPFAM" id="SSF51445">
    <property type="entry name" value="(Trans)glycosidases"/>
    <property type="match status" value="1"/>
</dbReference>
<dbReference type="InterPro" id="IPR008979">
    <property type="entry name" value="Galactose-bd-like_sf"/>
</dbReference>
<keyword evidence="4" id="KW-0732">Signal</keyword>
<dbReference type="InterPro" id="IPR006103">
    <property type="entry name" value="Glyco_hydro_2_cat"/>
</dbReference>
<dbReference type="EC" id="3.2.1.25" evidence="3"/>
<evidence type="ECO:0000256" key="1">
    <source>
        <dbReference type="ARBA" id="ARBA00000829"/>
    </source>
</evidence>
<dbReference type="KEGG" id="vpy:HZI73_25495"/>
<sequence>MARIQLDLSKEKWQCEHIRPGQGIKEEFHKIPCERQGAAFNWNYVSIPGDPYTDLQRVGEIDDPFYGQNMHKLKWVQEQEYWYMCKFNIPKEMEGQWIDILFEGVDHSCTVWFNGYELGSHEGMFSPFSFQINRYVNFEQWHGGSNILLIKLDPPPRNFERVSGMKFNYNGDYHTGNVPFGIWRPIHVIAHDAVTLQDLRIESQVNGTDAMVTVDAIIDNLVAESSLKTVQLIIEGKNCNTQPIVLSSEKLICSGENKIAFQVPIEDANLWWPWDMGEQHLHTLTLQVYEQDYLVDEIKETFGIRQVEMAMNPGYSEDEAENPWTFVINGKKTYLRAACWGGQPSLLYGKNSDEKYEKLLHMVKEANINHLRIFGWHPPETPVFYTLCDELGITVWTNFTFSTNVIRKELPFAHEMVDACMDIVKERRNHPSAIFWMGGEEVSFTDAHAVSGNKKLMAMLGEAIKKYTNTPYGLASPLSNGTGIKMGYKSKESQHANEHYYGAGHVFMEEFYPSLDCCIVPELTAASAPNVESLKKFIPEDELWPIGMSWAYHWADIDYLKILNVEVFDDEKMDSLETFVEATQQAHGIILQYALEHYRRRKPYNSGVALCHFITHWPDIKWGIVDYYGQKKSCFEDVKRTYNPLLVSLAFEKRRWQNETFKASLWVVNDLYHAYDNTTLHYAIYDEQQQKLKEDAIALSVIDGMSSKKFVDITCETPQGSTFDVHVWLTDQQGRKLSENAYTLLIGDQAEAKARCKAMRVEADERAAKYPGFYRYFPEKWDNDFNY</sequence>
<dbReference type="InterPro" id="IPR050887">
    <property type="entry name" value="Beta-mannosidase_GH2"/>
</dbReference>
<name>A0A8J8MPX2_9FIRM</name>
<evidence type="ECO:0000313" key="10">
    <source>
        <dbReference type="EMBL" id="QUI25444.1"/>
    </source>
</evidence>
<feature type="domain" description="Beta-mannosidase-like galactose-binding" evidence="9">
    <location>
        <begin position="41"/>
        <end position="160"/>
    </location>
</feature>
<accession>A0A8J8MPX2</accession>
<evidence type="ECO:0000259" key="8">
    <source>
        <dbReference type="Pfam" id="PF02836"/>
    </source>
</evidence>
<feature type="domain" description="Glycoside hydrolase family 2 immunoglobulin-like beta-sandwich" evidence="7">
    <location>
        <begin position="195"/>
        <end position="305"/>
    </location>
</feature>
<dbReference type="Pfam" id="PF22666">
    <property type="entry name" value="Glyco_hydro_2_N2"/>
    <property type="match status" value="1"/>
</dbReference>
<keyword evidence="5 10" id="KW-0378">Hydrolase</keyword>
<dbReference type="PANTHER" id="PTHR43730:SF1">
    <property type="entry name" value="BETA-MANNOSIDASE"/>
    <property type="match status" value="1"/>
</dbReference>
<gene>
    <name evidence="10" type="ORF">HZI73_25495</name>
</gene>
<dbReference type="GO" id="GO:0005975">
    <property type="term" value="P:carbohydrate metabolic process"/>
    <property type="evidence" value="ECO:0007669"/>
    <property type="project" value="InterPro"/>
</dbReference>
<dbReference type="EMBL" id="CP058649">
    <property type="protein sequence ID" value="QUI25444.1"/>
    <property type="molecule type" value="Genomic_DNA"/>
</dbReference>
<dbReference type="InterPro" id="IPR013783">
    <property type="entry name" value="Ig-like_fold"/>
</dbReference>
<dbReference type="AlphaFoldDB" id="A0A8J8MPX2"/>
<comment type="catalytic activity">
    <reaction evidence="1">
        <text>Hydrolysis of terminal, non-reducing beta-D-mannose residues in beta-D-mannosides.</text>
        <dbReference type="EC" id="3.2.1.25"/>
    </reaction>
</comment>
<protein>
    <recommendedName>
        <fullName evidence="3">beta-mannosidase</fullName>
        <ecNumber evidence="3">3.2.1.25</ecNumber>
    </recommendedName>
</protein>
<comment type="similarity">
    <text evidence="2">Belongs to the glycosyl hydrolase 2 family.</text>
</comment>
<keyword evidence="11" id="KW-1185">Reference proteome</keyword>
<dbReference type="Proteomes" id="UP000683246">
    <property type="component" value="Chromosome"/>
</dbReference>
<evidence type="ECO:0000256" key="6">
    <source>
        <dbReference type="ARBA" id="ARBA00023295"/>
    </source>
</evidence>
<dbReference type="InterPro" id="IPR017853">
    <property type="entry name" value="GH"/>
</dbReference>
<dbReference type="Pfam" id="PF02836">
    <property type="entry name" value="Glyco_hydro_2_C"/>
    <property type="match status" value="1"/>
</dbReference>
<dbReference type="SUPFAM" id="SSF49785">
    <property type="entry name" value="Galactose-binding domain-like"/>
    <property type="match status" value="1"/>
</dbReference>
<dbReference type="RefSeq" id="WP_212696149.1">
    <property type="nucleotide sequence ID" value="NZ_CP058649.1"/>
</dbReference>
<dbReference type="SUPFAM" id="SSF49303">
    <property type="entry name" value="beta-Galactosidase/glucuronidase domain"/>
    <property type="match status" value="1"/>
</dbReference>
<feature type="domain" description="Glycoside hydrolase family 2 catalytic" evidence="8">
    <location>
        <begin position="326"/>
        <end position="452"/>
    </location>
</feature>